<evidence type="ECO:0000313" key="3">
    <source>
        <dbReference type="Proteomes" id="UP001523216"/>
    </source>
</evidence>
<gene>
    <name evidence="2" type="ORF">LXN57_01565</name>
</gene>
<proteinExistence type="predicted"/>
<sequence length="220" mass="23372">MTFPEEHFLLDDTVPGTLWEPPGGDGPLILIAHGGGQHRGAPSVTGRARMLVASGFRVAALDAPGHGDRPDPVASPMRGTAEGLAERVARINAEVATRAVPEWRAALDRLAPSGPAGFWGVSMGAVVGLELMAADNRIAAGVLGLTGARHDLAATITVPVEFALQWNDEFVPRASALALFEAFASTEKTLHANPGRHAELPRFEADSALRFFQRHLPQRK</sequence>
<dbReference type="Proteomes" id="UP001523216">
    <property type="component" value="Unassembled WGS sequence"/>
</dbReference>
<name>A0ABT0XSW1_9ACTN</name>
<protein>
    <submittedName>
        <fullName evidence="2">Alpha/beta fold hydrolase</fullName>
    </submittedName>
</protein>
<dbReference type="GO" id="GO:0016787">
    <property type="term" value="F:hydrolase activity"/>
    <property type="evidence" value="ECO:0007669"/>
    <property type="project" value="UniProtKB-KW"/>
</dbReference>
<evidence type="ECO:0000313" key="2">
    <source>
        <dbReference type="EMBL" id="MCM4076247.1"/>
    </source>
</evidence>
<evidence type="ECO:0000259" key="1">
    <source>
        <dbReference type="Pfam" id="PF12697"/>
    </source>
</evidence>
<keyword evidence="3" id="KW-1185">Reference proteome</keyword>
<keyword evidence="2" id="KW-0378">Hydrolase</keyword>
<dbReference type="SUPFAM" id="SSF53474">
    <property type="entry name" value="alpha/beta-Hydrolases"/>
    <property type="match status" value="1"/>
</dbReference>
<dbReference type="InterPro" id="IPR000073">
    <property type="entry name" value="AB_hydrolase_1"/>
</dbReference>
<dbReference type="EMBL" id="JAMQOL010000002">
    <property type="protein sequence ID" value="MCM4076247.1"/>
    <property type="molecule type" value="Genomic_DNA"/>
</dbReference>
<dbReference type="InterPro" id="IPR029058">
    <property type="entry name" value="AB_hydrolase_fold"/>
</dbReference>
<dbReference type="Gene3D" id="3.40.50.1820">
    <property type="entry name" value="alpha/beta hydrolase"/>
    <property type="match status" value="1"/>
</dbReference>
<reference evidence="2 3" key="1">
    <citation type="submission" date="2022-06" db="EMBL/GenBank/DDBJ databases">
        <title>Actinoplanes abujensis sp. nov., isolated from Nigerian arid soil.</title>
        <authorList>
            <person name="Ding P."/>
        </authorList>
    </citation>
    <scope>NUCLEOTIDE SEQUENCE [LARGE SCALE GENOMIC DNA]</scope>
    <source>
        <strain evidence="3">TRM88002</strain>
    </source>
</reference>
<comment type="caution">
    <text evidence="2">The sequence shown here is derived from an EMBL/GenBank/DDBJ whole genome shotgun (WGS) entry which is preliminary data.</text>
</comment>
<accession>A0ABT0XSW1</accession>
<organism evidence="2 3">
    <name type="scientific">Paractinoplanes hotanensis</name>
    <dbReference type="NCBI Taxonomy" id="2906497"/>
    <lineage>
        <taxon>Bacteria</taxon>
        <taxon>Bacillati</taxon>
        <taxon>Actinomycetota</taxon>
        <taxon>Actinomycetes</taxon>
        <taxon>Micromonosporales</taxon>
        <taxon>Micromonosporaceae</taxon>
        <taxon>Paractinoplanes</taxon>
    </lineage>
</organism>
<dbReference type="Pfam" id="PF12697">
    <property type="entry name" value="Abhydrolase_6"/>
    <property type="match status" value="1"/>
</dbReference>
<dbReference type="RefSeq" id="WP_251796156.1">
    <property type="nucleotide sequence ID" value="NZ_JAMQOL010000002.1"/>
</dbReference>
<feature type="domain" description="AB hydrolase-1" evidence="1">
    <location>
        <begin position="29"/>
        <end position="192"/>
    </location>
</feature>